<organism evidence="1 2">
    <name type="scientific">candidate division WOR-3 bacterium</name>
    <dbReference type="NCBI Taxonomy" id="2052148"/>
    <lineage>
        <taxon>Bacteria</taxon>
        <taxon>Bacteria division WOR-3</taxon>
    </lineage>
</organism>
<dbReference type="PANTHER" id="PTHR32305:SF15">
    <property type="entry name" value="PROTEIN RHSA-RELATED"/>
    <property type="match status" value="1"/>
</dbReference>
<dbReference type="PANTHER" id="PTHR32305">
    <property type="match status" value="1"/>
</dbReference>
<evidence type="ECO:0000313" key="2">
    <source>
        <dbReference type="Proteomes" id="UP000779900"/>
    </source>
</evidence>
<name>A0A938BSU2_UNCW3</name>
<dbReference type="Proteomes" id="UP000779900">
    <property type="component" value="Unassembled WGS sequence"/>
</dbReference>
<evidence type="ECO:0000313" key="1">
    <source>
        <dbReference type="EMBL" id="MBM3332940.1"/>
    </source>
</evidence>
<gene>
    <name evidence="1" type="ORF">FJY68_14030</name>
</gene>
<accession>A0A938BSU2</accession>
<dbReference type="AlphaFoldDB" id="A0A938BSU2"/>
<dbReference type="Gene3D" id="2.180.10.10">
    <property type="entry name" value="RHS repeat-associated core"/>
    <property type="match status" value="1"/>
</dbReference>
<reference evidence="1" key="1">
    <citation type="submission" date="2019-03" db="EMBL/GenBank/DDBJ databases">
        <title>Lake Tanganyika Metagenome-Assembled Genomes (MAGs).</title>
        <authorList>
            <person name="Tran P."/>
        </authorList>
    </citation>
    <scope>NUCLEOTIDE SEQUENCE</scope>
    <source>
        <strain evidence="1">K_DeepCast_150m_m2_040</strain>
    </source>
</reference>
<protein>
    <recommendedName>
        <fullName evidence="3">RHS repeat protein</fullName>
    </recommendedName>
</protein>
<dbReference type="InterPro" id="IPR050708">
    <property type="entry name" value="T6SS_VgrG/RHS"/>
</dbReference>
<evidence type="ECO:0008006" key="3">
    <source>
        <dbReference type="Google" id="ProtNLM"/>
    </source>
</evidence>
<comment type="caution">
    <text evidence="1">The sequence shown here is derived from an EMBL/GenBank/DDBJ whole genome shotgun (WGS) entry which is preliminary data.</text>
</comment>
<sequence length="309" mass="33998">MAGQQFEYRFDDIGNRDTTGGRASAVSDYTANRLNQYTTRTVPAYVDVTGITNPTAGVTVNGNTANRKGEYFHWPLNVPNSTAQYPTIQVVSQFGAGQSESGKVYVPAASEAFSHDDDGSLTADGRWACTWDAENRLIEMRRDLDSPTGARQRLVFEYDHQGRRIRMQFYTYSGTWQLQMDTICLYDGWNVVCEFNGSKAPLRTYVWGTDLSGSLTGAGGVGGLLWVNNQQSTYAGKTVPTGVHFVAYDANGNVAALVSAADGTTQARYEYGPFAEPVRATGDLADANPFRFSTKWTDNESGLLYYGYR</sequence>
<dbReference type="EMBL" id="VGIR01000180">
    <property type="protein sequence ID" value="MBM3332940.1"/>
    <property type="molecule type" value="Genomic_DNA"/>
</dbReference>
<proteinExistence type="predicted"/>